<feature type="domain" description="Metallo-beta-lactamase" evidence="1">
    <location>
        <begin position="128"/>
        <end position="323"/>
    </location>
</feature>
<dbReference type="GO" id="GO:0008270">
    <property type="term" value="F:zinc ion binding"/>
    <property type="evidence" value="ECO:0007669"/>
    <property type="project" value="InterPro"/>
</dbReference>
<dbReference type="PIRSF" id="PIRSF038896">
    <property type="entry name" value="NAPE-PLD"/>
    <property type="match status" value="1"/>
</dbReference>
<dbReference type="SUPFAM" id="SSF56281">
    <property type="entry name" value="Metallo-hydrolase/oxidoreductase"/>
    <property type="match status" value="1"/>
</dbReference>
<evidence type="ECO:0000259" key="1">
    <source>
        <dbReference type="Pfam" id="PF12706"/>
    </source>
</evidence>
<dbReference type="EMBL" id="AE016827">
    <property type="protein sequence ID" value="AAU38035.1"/>
    <property type="molecule type" value="Genomic_DNA"/>
</dbReference>
<organism evidence="2 3">
    <name type="scientific">Mannheimia succiniciproducens (strain KCTC 0769BP / MBEL55E)</name>
    <dbReference type="NCBI Taxonomy" id="221988"/>
    <lineage>
        <taxon>Bacteria</taxon>
        <taxon>Pseudomonadati</taxon>
        <taxon>Pseudomonadota</taxon>
        <taxon>Gammaproteobacteria</taxon>
        <taxon>Pasteurellales</taxon>
        <taxon>Pasteurellaceae</taxon>
        <taxon>Basfia</taxon>
    </lineage>
</organism>
<dbReference type="Proteomes" id="UP000000607">
    <property type="component" value="Chromosome"/>
</dbReference>
<protein>
    <recommendedName>
        <fullName evidence="1">Metallo-beta-lactamase domain-containing protein</fullName>
    </recommendedName>
</protein>
<accession>Q65SM5</accession>
<dbReference type="Gene3D" id="3.60.15.10">
    <property type="entry name" value="Ribonuclease Z/Hydroxyacylglutathione hydrolase-like"/>
    <property type="match status" value="1"/>
</dbReference>
<dbReference type="eggNOG" id="COG2220">
    <property type="taxonomic scope" value="Bacteria"/>
</dbReference>
<keyword evidence="3" id="KW-1185">Reference proteome</keyword>
<name>Q65SM5_MANSM</name>
<evidence type="ECO:0000313" key="3">
    <source>
        <dbReference type="Proteomes" id="UP000000607"/>
    </source>
</evidence>
<dbReference type="InterPro" id="IPR024884">
    <property type="entry name" value="NAPE-PLD"/>
</dbReference>
<dbReference type="KEGG" id="msu:MS1428"/>
<dbReference type="HOGENOM" id="CLU_020884_0_2_6"/>
<dbReference type="GO" id="GO:0005737">
    <property type="term" value="C:cytoplasm"/>
    <property type="evidence" value="ECO:0007669"/>
    <property type="project" value="TreeGrafter"/>
</dbReference>
<proteinExistence type="predicted"/>
<dbReference type="PANTHER" id="PTHR15032:SF4">
    <property type="entry name" value="N-ACYL-PHOSPHATIDYLETHANOLAMINE-HYDROLYZING PHOSPHOLIPASE D"/>
    <property type="match status" value="1"/>
</dbReference>
<reference evidence="2 3" key="1">
    <citation type="journal article" date="2004" name="Nat. Biotechnol.">
        <title>The genome sequence of the capnophilic rumen bacterium Mannheimia succiniciproducens.</title>
        <authorList>
            <person name="Hong S.H."/>
            <person name="Kim J.S."/>
            <person name="Lee S.Y."/>
            <person name="In Y.H."/>
            <person name="Choi S.S."/>
            <person name="Rih J.-K."/>
            <person name="Kim C.H."/>
            <person name="Jeong H."/>
            <person name="Hur C.G."/>
            <person name="Kim J.J."/>
        </authorList>
    </citation>
    <scope>NUCLEOTIDE SEQUENCE [LARGE SCALE GENOMIC DNA]</scope>
    <source>
        <strain evidence="3">KCTC 0769BP / MBEL55E</strain>
    </source>
</reference>
<dbReference type="AlphaFoldDB" id="Q65SM5"/>
<dbReference type="PANTHER" id="PTHR15032">
    <property type="entry name" value="N-ACYL-PHOSPHATIDYLETHANOLAMINE-HYDROLYZING PHOSPHOLIPASE D"/>
    <property type="match status" value="1"/>
</dbReference>
<dbReference type="InterPro" id="IPR036866">
    <property type="entry name" value="RibonucZ/Hydroxyglut_hydro"/>
</dbReference>
<dbReference type="InterPro" id="IPR001279">
    <property type="entry name" value="Metallo-B-lactamas"/>
</dbReference>
<sequence length="377" mass="42529">MNMNKKIVMILKILLAVIVLLTGAVWAFMTYHPVWGGTPDEGSMARIRASKAYNATLGKFENQEPTQLLTTDEKPSITTWITRLMAADEGKNPSEPLPSAAFDKNVLKDGEMVWFGHSTVLFKLGGLNVITDPVFHNASPIPYIGISPFKTEHSYSVESLPELDIVLLSHDHYDHLDYRAIQELDSKTKHFIVPLGVKAHLQRWGVADDKITEMDWDEQTKIGTLAITLVPARHFSGRTLNIKDPTLWGGYIIQSPELKYYYSADSGYGKHYRETIAKHAPFDFVMIENGAYDKKWALIHETPEEALQALKDIGATKVLPIHWGKFDMANHVWTDPINRLMKDVASQPEISVATPKIGQIFHTQGDLPAEQWWQGVR</sequence>
<dbReference type="Pfam" id="PF12706">
    <property type="entry name" value="Lactamase_B_2"/>
    <property type="match status" value="1"/>
</dbReference>
<dbReference type="GO" id="GO:0070290">
    <property type="term" value="F:N-acylphosphatidylethanolamine-specific phospholipase D activity"/>
    <property type="evidence" value="ECO:0007669"/>
    <property type="project" value="InterPro"/>
</dbReference>
<gene>
    <name evidence="2" type="ordered locus">MS1428</name>
</gene>
<dbReference type="STRING" id="221988.MS1428"/>
<evidence type="ECO:0000313" key="2">
    <source>
        <dbReference type="EMBL" id="AAU38035.1"/>
    </source>
</evidence>